<organism evidence="1">
    <name type="scientific">Mycobacterium xenopi 4042</name>
    <dbReference type="NCBI Taxonomy" id="1299334"/>
    <lineage>
        <taxon>Bacteria</taxon>
        <taxon>Bacillati</taxon>
        <taxon>Actinomycetota</taxon>
        <taxon>Actinomycetes</taxon>
        <taxon>Mycobacteriales</taxon>
        <taxon>Mycobacteriaceae</taxon>
        <taxon>Mycobacterium</taxon>
    </lineage>
</organism>
<evidence type="ECO:0000313" key="1">
    <source>
        <dbReference type="EMBL" id="EUA68864.1"/>
    </source>
</evidence>
<comment type="caution">
    <text evidence="1">The sequence shown here is derived from an EMBL/GenBank/DDBJ whole genome shotgun (WGS) entry which is preliminary data.</text>
</comment>
<name>X8DKG6_MYCXE</name>
<gene>
    <name evidence="1" type="ORF">I553_2052</name>
</gene>
<accession>X8DKG6</accession>
<dbReference type="EMBL" id="JAOB01000013">
    <property type="protein sequence ID" value="EUA68864.1"/>
    <property type="molecule type" value="Genomic_DNA"/>
</dbReference>
<dbReference type="PATRIC" id="fig|1299334.3.peg.1545"/>
<reference evidence="1" key="1">
    <citation type="submission" date="2014-01" db="EMBL/GenBank/DDBJ databases">
        <authorList>
            <person name="Brown-Elliot B."/>
            <person name="Wallace R."/>
            <person name="Lenaerts A."/>
            <person name="Ordway D."/>
            <person name="DeGroote M.A."/>
            <person name="Parker T."/>
            <person name="Sizemore C."/>
            <person name="Tallon L.J."/>
            <person name="Sadzewicz L.K."/>
            <person name="Sengamalay N."/>
            <person name="Fraser C.M."/>
            <person name="Hine E."/>
            <person name="Shefchek K.A."/>
            <person name="Das S.P."/>
            <person name="Tettelin H."/>
        </authorList>
    </citation>
    <scope>NUCLEOTIDE SEQUENCE [LARGE SCALE GENOMIC DNA]</scope>
    <source>
        <strain evidence="1">4042</strain>
    </source>
</reference>
<dbReference type="AlphaFoldDB" id="X8DKG6"/>
<protein>
    <submittedName>
        <fullName evidence="1">Uncharacterized protein</fullName>
    </submittedName>
</protein>
<proteinExistence type="predicted"/>
<sequence length="51" mass="5489">MRFELLCPGVEGPHIVRADAVVAVIVKPAAVAYSSTIEIIGSRPRGRSRSR</sequence>